<dbReference type="Pfam" id="PF10441">
    <property type="entry name" value="Urb2"/>
    <property type="match status" value="1"/>
</dbReference>
<keyword evidence="3" id="KW-1185">Reference proteome</keyword>
<organism evidence="2 3">
    <name type="scientific">Rousettus aegyptiacus</name>
    <name type="common">Egyptian fruit bat</name>
    <name type="synonym">Pteropus aegyptiacus</name>
    <dbReference type="NCBI Taxonomy" id="9407"/>
    <lineage>
        <taxon>Eukaryota</taxon>
        <taxon>Metazoa</taxon>
        <taxon>Chordata</taxon>
        <taxon>Craniata</taxon>
        <taxon>Vertebrata</taxon>
        <taxon>Euteleostomi</taxon>
        <taxon>Mammalia</taxon>
        <taxon>Eutheria</taxon>
        <taxon>Laurasiatheria</taxon>
        <taxon>Chiroptera</taxon>
        <taxon>Yinpterochiroptera</taxon>
        <taxon>Pteropodoidea</taxon>
        <taxon>Pteropodidae</taxon>
        <taxon>Rousettinae</taxon>
        <taxon>Rousettus</taxon>
    </lineage>
</organism>
<dbReference type="Proteomes" id="UP000593571">
    <property type="component" value="Unassembled WGS sequence"/>
</dbReference>
<dbReference type="OrthoDB" id="160374at2759"/>
<dbReference type="PANTHER" id="PTHR15682:SF2">
    <property type="entry name" value="UNHEALTHY RIBOSOME BIOGENESIS PROTEIN 2 HOMOLOG"/>
    <property type="match status" value="1"/>
</dbReference>
<accession>A0A7J8BB00</accession>
<dbReference type="GO" id="GO:0042254">
    <property type="term" value="P:ribosome biogenesis"/>
    <property type="evidence" value="ECO:0007669"/>
    <property type="project" value="TreeGrafter"/>
</dbReference>
<name>A0A7J8BB00_ROUAE</name>
<dbReference type="EMBL" id="JACASE010000018">
    <property type="protein sequence ID" value="KAF6395691.1"/>
    <property type="molecule type" value="Genomic_DNA"/>
</dbReference>
<dbReference type="InterPro" id="IPR018849">
    <property type="entry name" value="Urb2/Npa2_C"/>
</dbReference>
<dbReference type="InterPro" id="IPR052609">
    <property type="entry name" value="Ribosome_Biogenesis_Reg"/>
</dbReference>
<feature type="domain" description="Nucleolar 27S pre-rRNA processing Urb2/Npa2 C-terminal" evidence="1">
    <location>
        <begin position="1312"/>
        <end position="1502"/>
    </location>
</feature>
<sequence length="1514" mass="163688">MAAIYSGISLKLKSKTVSWEDKLKLAHFAWISHQCVLPNKEQVLLDWAGQSLVAFYKKKLELKEDIVERLWTYIDNVLHSTKLQNLLKSGKTINLQLSLVKIINERVAELSLSGPQRNVGAVLSCCQGILSAPALAAVYTARQELLVALLSQLCRAACGQPHGALAAPLFEVLHLALGHYIVIQQQQVNPRRAFGEVTGHLLQPCLVLQHLLSGGAWALPPARSRDLRSQVEAMLRGGAFQPELLSSYQEELLDQTQGAAKGGAAKSLLAPMGTVTARLAESGCCEPSLQAAVVASSVTLLYKLFLESYLKEGAQLLCFRALAPLFGCLRISHLQGEPLPVADWATDLLALEQLLGSVAASDIYNVAADRLRHGEVQFRFYRHLAELLVGHPQVAVPAWFRCLRVLLSLNHLTLEPDLGDLLAAAWIDAPVTELRARRAQEALVRALFQTYAKLRQAPRLFGEILEVLCRPAAGAQRPPLLAAGPAAALRECLLELPPSQTLDAWCLVLEKFRSSVLPHLQGDVDMALKALSLSSLLHCIMVHTRSLDSGTPLPVARRMRAVMQRVLRELLWPLLALLRVPPGPGPQPWLQQASDSALLLSCAWAQVDTVLSLNCSHYCAASAPGALAGATLGRSDLPALLPGVEARHWEQVEAVTARFDSLGKYCFEQLRLQRVRRALGQPGCQSAEALLALREDAARVLASGRQSLARGTAASWDGQVGTVSARTYPVAHWHLLTSNLTVLTPFLCPDDVRYLAVVLLSTVQLGGAREGPAGEEPDATLGKLSEAVLRSPLFPEVQGLYTAFLVHLHADCARALCSGARTDMGLVRQQLPWLFEEDPTDAAHQEGGWARAGPEGLESWTVVAPNVLSLVRGDFPIQLEEEPLEAVLGLLEVVSALQLDSLPAACHVRYFLLLLSAAVARPGCSCPSPVTLRFWVTCYRLLGSLQRGQGARLVLKVMYGSDIFESVLTSLLKASGGLRVAPDAPPWAEVLQVVGPFLEQLLRMLVQAKLSLVLNFGKIIAFLSGCDVRSGAPPGQRPQPESPLGRQLLLVSWTAVCEVLGPFVREREQLQEAEAGAGGALRELLREALLQAGAALRQCGARGVPGGHLSPLLLSAASSLLAAGVGQPSGLGGLGSPPPQAALFRRLYSRVLAELPALAGSAPPLRAALHFLTLCFSAPELQPKEGSAFRSVLLSVRAVLADPAVPDLVVRDVEPHLGVLFSRMLEAATTEDLRWATQCVLQGLDLSTARREGLPAVLSSVTLIKLLLKCPPGGEKASVLWRACPQLIMALTLQSREACREQPAPPAVVGPLLDVLAELLRRGEAAIGNPHHVGLAFGTLLAVPLEGLQPAAFAGLFARMHHALFSILQHHPKVMLKAIPSFLNCFNRLVSSVMHRGRQKEKGTPEELPLVLECARLVQRMYSHIAARAEEFTVFVPFMVAQYVTELQKVAVCPAVKGCLQEGVYLILDLCIEPDVQFLRAALPPGARDAFSELHRDYVKHRQAARGSEGRYGA</sequence>
<evidence type="ECO:0000313" key="3">
    <source>
        <dbReference type="Proteomes" id="UP000593571"/>
    </source>
</evidence>
<protein>
    <submittedName>
        <fullName evidence="2">URB2 ribosome biogenesis-like protein</fullName>
    </submittedName>
</protein>
<reference evidence="2 3" key="1">
    <citation type="journal article" date="2020" name="Nature">
        <title>Six reference-quality genomes reveal evolution of bat adaptations.</title>
        <authorList>
            <person name="Jebb D."/>
            <person name="Huang Z."/>
            <person name="Pippel M."/>
            <person name="Hughes G.M."/>
            <person name="Lavrichenko K."/>
            <person name="Devanna P."/>
            <person name="Winkler S."/>
            <person name="Jermiin L.S."/>
            <person name="Skirmuntt E.C."/>
            <person name="Katzourakis A."/>
            <person name="Burkitt-Gray L."/>
            <person name="Ray D.A."/>
            <person name="Sullivan K.A.M."/>
            <person name="Roscito J.G."/>
            <person name="Kirilenko B.M."/>
            <person name="Davalos L.M."/>
            <person name="Corthals A.P."/>
            <person name="Power M.L."/>
            <person name="Jones G."/>
            <person name="Ransome R.D."/>
            <person name="Dechmann D.K.N."/>
            <person name="Locatelli A.G."/>
            <person name="Puechmaille S.J."/>
            <person name="Fedrigo O."/>
            <person name="Jarvis E.D."/>
            <person name="Hiller M."/>
            <person name="Vernes S.C."/>
            <person name="Myers E.W."/>
            <person name="Teeling E.C."/>
        </authorList>
    </citation>
    <scope>NUCLEOTIDE SEQUENCE [LARGE SCALE GENOMIC DNA]</scope>
    <source>
        <strain evidence="2">MRouAeg1</strain>
        <tissue evidence="2">Muscle</tissue>
    </source>
</reference>
<evidence type="ECO:0000259" key="1">
    <source>
        <dbReference type="Pfam" id="PF10441"/>
    </source>
</evidence>
<proteinExistence type="predicted"/>
<dbReference type="PANTHER" id="PTHR15682">
    <property type="entry name" value="UNHEALTHY RIBOSOME BIOGENESIS PROTEIN 2 HOMOLOG"/>
    <property type="match status" value="1"/>
</dbReference>
<gene>
    <name evidence="2" type="ORF">HJG63_020344</name>
</gene>
<evidence type="ECO:0000313" key="2">
    <source>
        <dbReference type="EMBL" id="KAF6395691.1"/>
    </source>
</evidence>
<dbReference type="GO" id="GO:0005730">
    <property type="term" value="C:nucleolus"/>
    <property type="evidence" value="ECO:0007669"/>
    <property type="project" value="TreeGrafter"/>
</dbReference>
<comment type="caution">
    <text evidence="2">The sequence shown here is derived from an EMBL/GenBank/DDBJ whole genome shotgun (WGS) entry which is preliminary data.</text>
</comment>